<comment type="caution">
    <text evidence="1">The sequence shown here is derived from an EMBL/GenBank/DDBJ whole genome shotgun (WGS) entry which is preliminary data.</text>
</comment>
<keyword evidence="2" id="KW-1185">Reference proteome</keyword>
<evidence type="ECO:0000313" key="2">
    <source>
        <dbReference type="Proteomes" id="UP000035762"/>
    </source>
</evidence>
<gene>
    <name evidence="1" type="ORF">BN961_03833</name>
</gene>
<reference evidence="1 2" key="1">
    <citation type="journal article" date="2014" name="Genome Announc.">
        <title>Genome Sequence of Afipia felis Strain 76713, Isolated in Hospital Water Using an Amoeba Co-Culture Procedure.</title>
        <authorList>
            <person name="Benamar S."/>
            <person name="La Scola B."/>
            <person name="Croce O."/>
        </authorList>
    </citation>
    <scope>NUCLEOTIDE SEQUENCE [LARGE SCALE GENOMIC DNA]</scope>
    <source>
        <strain evidence="1 2">76713</strain>
    </source>
</reference>
<dbReference type="AlphaFoldDB" id="A0A090MW74"/>
<evidence type="ECO:0000313" key="1">
    <source>
        <dbReference type="EMBL" id="CEG10394.1"/>
    </source>
</evidence>
<dbReference type="EMBL" id="CCAZ020000002">
    <property type="protein sequence ID" value="CEG10394.1"/>
    <property type="molecule type" value="Genomic_DNA"/>
</dbReference>
<sequence>MQEAPSAHEALAGVFAVDEIVDRAEIGVAVALMAA</sequence>
<dbReference type="Proteomes" id="UP000035762">
    <property type="component" value="Unassembled WGS sequence"/>
</dbReference>
<proteinExistence type="predicted"/>
<organism evidence="1 2">
    <name type="scientific">Afipia felis</name>
    <name type="common">Cat scratch disease bacillus</name>
    <dbReference type="NCBI Taxonomy" id="1035"/>
    <lineage>
        <taxon>Bacteria</taxon>
        <taxon>Pseudomonadati</taxon>
        <taxon>Pseudomonadota</taxon>
        <taxon>Alphaproteobacteria</taxon>
        <taxon>Hyphomicrobiales</taxon>
        <taxon>Nitrobacteraceae</taxon>
        <taxon>Afipia</taxon>
    </lineage>
</organism>
<accession>A0A090MW74</accession>
<name>A0A090MW74_AFIFE</name>
<protein>
    <submittedName>
        <fullName evidence="1">Uncharacterized protein</fullName>
    </submittedName>
</protein>